<dbReference type="Gene3D" id="1.50.10.20">
    <property type="match status" value="1"/>
</dbReference>
<feature type="binding site" evidence="1">
    <location>
        <position position="353"/>
    </location>
    <ligand>
        <name>Zn(2+)</name>
        <dbReference type="ChEBI" id="CHEBI:29105"/>
    </ligand>
</feature>
<feature type="binding site" evidence="1">
    <location>
        <position position="302"/>
    </location>
    <ligand>
        <name>Zn(2+)</name>
        <dbReference type="ChEBI" id="CHEBI:29105"/>
    </ligand>
</feature>
<dbReference type="OrthoDB" id="6313827at2"/>
<dbReference type="GO" id="GO:0031179">
    <property type="term" value="P:peptide modification"/>
    <property type="evidence" value="ECO:0007669"/>
    <property type="project" value="InterPro"/>
</dbReference>
<sequence length="442" mass="48659">MTSVRARLFAALTLADSKLTWCGIAVVVGRTMFFYQMNMDDKKTAGKILQEISLSLDSFTKETAFPGLLGGYTGAALFFAYYYQLTGKKKYLQKVHQLLERSVQDMGETALPLSHCSGIAGMVWNIQHLIKAGFVNEDGMDDVFEEVDEVLGQQMLNALQEGQHDFLHQGLGIALYFLERDPHPQAKHYLTALVSTLESTAVKTADGISWQDHLTGLGGRPAGEVTFNMGLAHGVPAIISILAMIHHKGIAPAHTSDLIRKGISWILKAENSPEEGLTALYPVLTDVSHQPLTGKQSRLGWCYGDLGIATMLLNAGVSLQDNTYQEKALQIFHHTLSHRNSKNSNVHDACLCHGSAGIAHIYRRAWLQTKDPSLLTGATYWLQETFQMNTHKDAPAGFRFYGKDAYENSYGILEGVAGIGLALMAAIDEDTDPLWDRCILLC</sequence>
<dbReference type="InterPro" id="IPR033889">
    <property type="entry name" value="LanC"/>
</dbReference>
<dbReference type="AlphaFoldDB" id="A0A1G7XBB6"/>
<organism evidence="3 4">
    <name type="scientific">Chitinophaga filiformis</name>
    <name type="common">Myxococcus filiformis</name>
    <name type="synonym">Flexibacter filiformis</name>
    <dbReference type="NCBI Taxonomy" id="104663"/>
    <lineage>
        <taxon>Bacteria</taxon>
        <taxon>Pseudomonadati</taxon>
        <taxon>Bacteroidota</taxon>
        <taxon>Chitinophagia</taxon>
        <taxon>Chitinophagales</taxon>
        <taxon>Chitinophagaceae</taxon>
        <taxon>Chitinophaga</taxon>
    </lineage>
</organism>
<dbReference type="PANTHER" id="PTHR12736">
    <property type="entry name" value="LANC-LIKE PROTEIN"/>
    <property type="match status" value="1"/>
</dbReference>
<keyword evidence="2" id="KW-1133">Transmembrane helix</keyword>
<dbReference type="InterPro" id="IPR007822">
    <property type="entry name" value="LANC-like"/>
</dbReference>
<evidence type="ECO:0000256" key="1">
    <source>
        <dbReference type="PIRSR" id="PIRSR607822-1"/>
    </source>
</evidence>
<dbReference type="STRING" id="104663.SAMN04488121_106383"/>
<keyword evidence="1" id="KW-0479">Metal-binding</keyword>
<evidence type="ECO:0000313" key="4">
    <source>
        <dbReference type="Proteomes" id="UP000199045"/>
    </source>
</evidence>
<dbReference type="PRINTS" id="PR01950">
    <property type="entry name" value="LANCSUPER"/>
</dbReference>
<dbReference type="SUPFAM" id="SSF158745">
    <property type="entry name" value="LanC-like"/>
    <property type="match status" value="1"/>
</dbReference>
<reference evidence="3 4" key="1">
    <citation type="submission" date="2016-10" db="EMBL/GenBank/DDBJ databases">
        <authorList>
            <person name="de Groot N.N."/>
        </authorList>
    </citation>
    <scope>NUCLEOTIDE SEQUENCE [LARGE SCALE GENOMIC DNA]</scope>
    <source>
        <strain evidence="3 4">DSM 527</strain>
    </source>
</reference>
<dbReference type="Proteomes" id="UP000199045">
    <property type="component" value="Unassembled WGS sequence"/>
</dbReference>
<evidence type="ECO:0000256" key="2">
    <source>
        <dbReference type="SAM" id="Phobius"/>
    </source>
</evidence>
<dbReference type="EMBL" id="FNBN01000006">
    <property type="protein sequence ID" value="SDG81535.1"/>
    <property type="molecule type" value="Genomic_DNA"/>
</dbReference>
<dbReference type="PRINTS" id="PR01955">
    <property type="entry name" value="LANCFRANKIA"/>
</dbReference>
<accession>A0A1G7XBB6</accession>
<evidence type="ECO:0000313" key="3">
    <source>
        <dbReference type="EMBL" id="SDG81535.1"/>
    </source>
</evidence>
<gene>
    <name evidence="3" type="ORF">SAMN04488121_106383</name>
</gene>
<keyword evidence="1" id="KW-0862">Zinc</keyword>
<keyword evidence="2" id="KW-0812">Transmembrane</keyword>
<dbReference type="CDD" id="cd04793">
    <property type="entry name" value="LanC"/>
    <property type="match status" value="1"/>
</dbReference>
<proteinExistence type="predicted"/>
<keyword evidence="2" id="KW-0472">Membrane</keyword>
<feature type="binding site" evidence="1">
    <location>
        <position position="352"/>
    </location>
    <ligand>
        <name>Zn(2+)</name>
        <dbReference type="ChEBI" id="CHEBI:29105"/>
    </ligand>
</feature>
<dbReference type="GO" id="GO:0046872">
    <property type="term" value="F:metal ion binding"/>
    <property type="evidence" value="ECO:0007669"/>
    <property type="project" value="UniProtKB-KW"/>
</dbReference>
<dbReference type="PANTHER" id="PTHR12736:SF7">
    <property type="entry name" value="LANC-LIKE PROTEIN 3"/>
    <property type="match status" value="1"/>
</dbReference>
<dbReference type="Pfam" id="PF05147">
    <property type="entry name" value="LANC_like"/>
    <property type="match status" value="1"/>
</dbReference>
<dbReference type="SMART" id="SM01260">
    <property type="entry name" value="LANC_like"/>
    <property type="match status" value="1"/>
</dbReference>
<protein>
    <submittedName>
        <fullName evidence="3">Lanthionine synthetase C-like protein</fullName>
    </submittedName>
</protein>
<dbReference type="GO" id="GO:0005886">
    <property type="term" value="C:plasma membrane"/>
    <property type="evidence" value="ECO:0007669"/>
    <property type="project" value="TreeGrafter"/>
</dbReference>
<name>A0A1G7XBB6_CHIFI</name>
<feature type="transmembrane region" description="Helical" evidence="2">
    <location>
        <begin position="64"/>
        <end position="83"/>
    </location>
</feature>